<organism evidence="1 2">
    <name type="scientific">Caballeronia telluris</name>
    <dbReference type="NCBI Taxonomy" id="326475"/>
    <lineage>
        <taxon>Bacteria</taxon>
        <taxon>Pseudomonadati</taxon>
        <taxon>Pseudomonadota</taxon>
        <taxon>Betaproteobacteria</taxon>
        <taxon>Burkholderiales</taxon>
        <taxon>Burkholderiaceae</taxon>
        <taxon>Caballeronia</taxon>
    </lineage>
</organism>
<evidence type="ECO:0000313" key="2">
    <source>
        <dbReference type="Proteomes" id="UP000054717"/>
    </source>
</evidence>
<accession>A0A158FE26</accession>
<sequence>MQDFSNLLVGLAGLLAVAIVAFAHDWRDEHRRCMLMRPATHLHSMRDGWIRHRR</sequence>
<gene>
    <name evidence="1" type="ORF">AWB66_00842</name>
</gene>
<proteinExistence type="predicted"/>
<dbReference type="EMBL" id="FCNZ02000002">
    <property type="protein sequence ID" value="SAL18186.1"/>
    <property type="molecule type" value="Genomic_DNA"/>
</dbReference>
<reference evidence="1" key="1">
    <citation type="submission" date="2016-01" db="EMBL/GenBank/DDBJ databases">
        <authorList>
            <person name="Peeters Charlotte."/>
        </authorList>
    </citation>
    <scope>NUCLEOTIDE SEQUENCE</scope>
    <source>
        <strain evidence="1">LMG 22936</strain>
    </source>
</reference>
<name>A0A158FE26_9BURK</name>
<protein>
    <submittedName>
        <fullName evidence="1">Uncharacterized protein</fullName>
    </submittedName>
</protein>
<keyword evidence="2" id="KW-1185">Reference proteome</keyword>
<dbReference type="Proteomes" id="UP000054717">
    <property type="component" value="Unassembled WGS sequence"/>
</dbReference>
<evidence type="ECO:0000313" key="1">
    <source>
        <dbReference type="EMBL" id="SAL18186.1"/>
    </source>
</evidence>
<comment type="caution">
    <text evidence="1">The sequence shown here is derived from an EMBL/GenBank/DDBJ whole genome shotgun (WGS) entry which is preliminary data.</text>
</comment>
<dbReference type="AlphaFoldDB" id="A0A158FE26"/>